<name>A0A699ZT54_HAELA</name>
<dbReference type="AlphaFoldDB" id="A0A699ZT54"/>
<dbReference type="GO" id="GO:0033499">
    <property type="term" value="P:galactose catabolic process via UDP-galactose, Leloir pathway"/>
    <property type="evidence" value="ECO:0007669"/>
    <property type="project" value="TreeGrafter"/>
</dbReference>
<evidence type="ECO:0000313" key="3">
    <source>
        <dbReference type="Proteomes" id="UP000485058"/>
    </source>
</evidence>
<keyword evidence="1" id="KW-0812">Transmembrane</keyword>
<dbReference type="EMBL" id="BLLF01001412">
    <property type="protein sequence ID" value="GFH19142.1"/>
    <property type="molecule type" value="Genomic_DNA"/>
</dbReference>
<protein>
    <submittedName>
        <fullName evidence="2">Galactose mutarotase</fullName>
    </submittedName>
</protein>
<dbReference type="Proteomes" id="UP000485058">
    <property type="component" value="Unassembled WGS sequence"/>
</dbReference>
<evidence type="ECO:0000256" key="1">
    <source>
        <dbReference type="SAM" id="Phobius"/>
    </source>
</evidence>
<dbReference type="Pfam" id="PF01263">
    <property type="entry name" value="Aldose_epim"/>
    <property type="match status" value="1"/>
</dbReference>
<gene>
    <name evidence="2" type="ORF">HaLaN_16045</name>
</gene>
<organism evidence="2 3">
    <name type="scientific">Haematococcus lacustris</name>
    <name type="common">Green alga</name>
    <name type="synonym">Haematococcus pluvialis</name>
    <dbReference type="NCBI Taxonomy" id="44745"/>
    <lineage>
        <taxon>Eukaryota</taxon>
        <taxon>Viridiplantae</taxon>
        <taxon>Chlorophyta</taxon>
        <taxon>core chlorophytes</taxon>
        <taxon>Chlorophyceae</taxon>
        <taxon>CS clade</taxon>
        <taxon>Chlamydomonadales</taxon>
        <taxon>Haematococcaceae</taxon>
        <taxon>Haematococcus</taxon>
    </lineage>
</organism>
<dbReference type="GO" id="GO:0004034">
    <property type="term" value="F:aldose 1-epimerase activity"/>
    <property type="evidence" value="ECO:0007669"/>
    <property type="project" value="TreeGrafter"/>
</dbReference>
<sequence>MSQLAARLAVAAVVTTTVTAIYLLKRFRRQQVKPSVYDQLPSLTLKNNHGMEVVISAMGAAITAEPVTYFGAVVGRVANRISGASFQLGKQTYQLEANNGPNALHGGNTGLHRRVWTISESNAADHSGAVLQYDSPTGEELPGGYDHNFVLFNMGPQASFITRKGVATESL</sequence>
<keyword evidence="3" id="KW-1185">Reference proteome</keyword>
<dbReference type="SUPFAM" id="SSF74650">
    <property type="entry name" value="Galactose mutarotase-like"/>
    <property type="match status" value="1"/>
</dbReference>
<dbReference type="GO" id="GO:0006006">
    <property type="term" value="P:glucose metabolic process"/>
    <property type="evidence" value="ECO:0007669"/>
    <property type="project" value="TreeGrafter"/>
</dbReference>
<dbReference type="GO" id="GO:0030246">
    <property type="term" value="F:carbohydrate binding"/>
    <property type="evidence" value="ECO:0007669"/>
    <property type="project" value="InterPro"/>
</dbReference>
<dbReference type="PANTHER" id="PTHR10091:SF0">
    <property type="entry name" value="GALACTOSE MUTAROTASE"/>
    <property type="match status" value="1"/>
</dbReference>
<evidence type="ECO:0000313" key="2">
    <source>
        <dbReference type="EMBL" id="GFH19142.1"/>
    </source>
</evidence>
<dbReference type="InterPro" id="IPR014718">
    <property type="entry name" value="GH-type_carb-bd"/>
</dbReference>
<dbReference type="InterPro" id="IPR008183">
    <property type="entry name" value="Aldose_1/G6P_1-epimerase"/>
</dbReference>
<feature type="transmembrane region" description="Helical" evidence="1">
    <location>
        <begin position="6"/>
        <end position="24"/>
    </location>
</feature>
<keyword evidence="1" id="KW-0472">Membrane</keyword>
<proteinExistence type="predicted"/>
<dbReference type="PANTHER" id="PTHR10091">
    <property type="entry name" value="ALDOSE-1-EPIMERASE"/>
    <property type="match status" value="1"/>
</dbReference>
<reference evidence="2 3" key="1">
    <citation type="submission" date="2020-02" db="EMBL/GenBank/DDBJ databases">
        <title>Draft genome sequence of Haematococcus lacustris strain NIES-144.</title>
        <authorList>
            <person name="Morimoto D."/>
            <person name="Nakagawa S."/>
            <person name="Yoshida T."/>
            <person name="Sawayama S."/>
        </authorList>
    </citation>
    <scope>NUCLEOTIDE SEQUENCE [LARGE SCALE GENOMIC DNA]</scope>
    <source>
        <strain evidence="2 3">NIES-144</strain>
    </source>
</reference>
<comment type="caution">
    <text evidence="2">The sequence shown here is derived from an EMBL/GenBank/DDBJ whole genome shotgun (WGS) entry which is preliminary data.</text>
</comment>
<dbReference type="Gene3D" id="2.70.98.10">
    <property type="match status" value="1"/>
</dbReference>
<dbReference type="InterPro" id="IPR011013">
    <property type="entry name" value="Gal_mutarotase_sf_dom"/>
</dbReference>
<keyword evidence="1" id="KW-1133">Transmembrane helix</keyword>
<accession>A0A699ZT54</accession>